<comment type="similarity">
    <text evidence="2">Belongs to the ABC transporter superfamily. Nitrate/nitrite/cyanate uptake transporter (NitT) (TC 3.A.1.16) family.</text>
</comment>
<organism evidence="10 11">
    <name type="scientific">Gloeothece verrucosa (strain PCC 7822)</name>
    <name type="common">Cyanothece sp. (strain PCC 7822)</name>
    <dbReference type="NCBI Taxonomy" id="497965"/>
    <lineage>
        <taxon>Bacteria</taxon>
        <taxon>Bacillati</taxon>
        <taxon>Cyanobacteriota</taxon>
        <taxon>Cyanophyceae</taxon>
        <taxon>Oscillatoriophycideae</taxon>
        <taxon>Chroococcales</taxon>
        <taxon>Aphanothecaceae</taxon>
        <taxon>Gloeothece</taxon>
        <taxon>Gloeothece verrucosa</taxon>
    </lineage>
</organism>
<dbReference type="EMBL" id="CP002198">
    <property type="protein sequence ID" value="ADN13119.1"/>
    <property type="molecule type" value="Genomic_DNA"/>
</dbReference>
<evidence type="ECO:0000256" key="1">
    <source>
        <dbReference type="ARBA" id="ARBA00004417"/>
    </source>
</evidence>
<keyword evidence="4" id="KW-1003">Cell membrane</keyword>
<gene>
    <name evidence="10" type="ordered locus">Cyan7822_1112</name>
</gene>
<dbReference type="InterPro" id="IPR050166">
    <property type="entry name" value="ABC_transporter_ATP-bind"/>
</dbReference>
<dbReference type="InterPro" id="IPR017871">
    <property type="entry name" value="ABC_transporter-like_CS"/>
</dbReference>
<keyword evidence="6" id="KW-0067">ATP-binding</keyword>
<evidence type="ECO:0000256" key="6">
    <source>
        <dbReference type="ARBA" id="ARBA00022840"/>
    </source>
</evidence>
<dbReference type="GO" id="GO:0005886">
    <property type="term" value="C:plasma membrane"/>
    <property type="evidence" value="ECO:0007669"/>
    <property type="project" value="UniProtKB-SubCell"/>
</dbReference>
<evidence type="ECO:0000259" key="9">
    <source>
        <dbReference type="PROSITE" id="PS50893"/>
    </source>
</evidence>
<dbReference type="InterPro" id="IPR027417">
    <property type="entry name" value="P-loop_NTPase"/>
</dbReference>
<evidence type="ECO:0000256" key="2">
    <source>
        <dbReference type="ARBA" id="ARBA00009440"/>
    </source>
</evidence>
<sequence length="251" mass="27739">MQGADLKVLGLSKVFGTQTVLRDLDLEVSPGEFVAIVGRSGCGKSTLLRLIAGLEPPTKGGILIDGKPLRQLNSVARIMFQDARLLPWKPVLENVGLGLRGNWKPRAMEALKQVGLADRAPDWVSVLSGGQRQRVALARALVSEPRLLLLDEPLGALDALTRVEMQQLIEKLWNEQHFTTLLITHDVEEAVMLGDRVVLLEAGQVKMDLSISLARPRHRSDPIFVTLVEHILAQVLQTEIVPKQRTNFVYS</sequence>
<dbReference type="RefSeq" id="WP_013321226.1">
    <property type="nucleotide sequence ID" value="NC_014501.1"/>
</dbReference>
<evidence type="ECO:0000256" key="4">
    <source>
        <dbReference type="ARBA" id="ARBA00022475"/>
    </source>
</evidence>
<evidence type="ECO:0000256" key="3">
    <source>
        <dbReference type="ARBA" id="ARBA00022448"/>
    </source>
</evidence>
<dbReference type="InterPro" id="IPR003593">
    <property type="entry name" value="AAA+_ATPase"/>
</dbReference>
<dbReference type="eggNOG" id="COG1116">
    <property type="taxonomic scope" value="Bacteria"/>
</dbReference>
<keyword evidence="7" id="KW-1278">Translocase</keyword>
<dbReference type="PANTHER" id="PTHR42788:SF17">
    <property type="entry name" value="ALIPHATIC SULFONATES IMPORT ATP-BINDING PROTEIN SSUB"/>
    <property type="match status" value="1"/>
</dbReference>
<keyword evidence="11" id="KW-1185">Reference proteome</keyword>
<dbReference type="HOGENOM" id="CLU_000604_1_22_3"/>
<name>E0UEY9_GLOV7</name>
<protein>
    <submittedName>
        <fullName evidence="10">ABC transporter related protein</fullName>
    </submittedName>
</protein>
<feature type="domain" description="ABC transporter" evidence="9">
    <location>
        <begin position="6"/>
        <end position="227"/>
    </location>
</feature>
<dbReference type="CDD" id="cd03293">
    <property type="entry name" value="ABC_NrtD_SsuB_transporters"/>
    <property type="match status" value="1"/>
</dbReference>
<keyword evidence="8" id="KW-0472">Membrane</keyword>
<dbReference type="Pfam" id="PF00005">
    <property type="entry name" value="ABC_tran"/>
    <property type="match status" value="1"/>
</dbReference>
<dbReference type="SUPFAM" id="SSF52540">
    <property type="entry name" value="P-loop containing nucleoside triphosphate hydrolases"/>
    <property type="match status" value="1"/>
</dbReference>
<evidence type="ECO:0000256" key="7">
    <source>
        <dbReference type="ARBA" id="ARBA00022967"/>
    </source>
</evidence>
<dbReference type="KEGG" id="cyj:Cyan7822_1112"/>
<dbReference type="STRING" id="497965.Cyan7822_1112"/>
<evidence type="ECO:0000313" key="10">
    <source>
        <dbReference type="EMBL" id="ADN13119.1"/>
    </source>
</evidence>
<dbReference type="AlphaFoldDB" id="E0UEY9"/>
<proteinExistence type="inferred from homology"/>
<dbReference type="Proteomes" id="UP000008206">
    <property type="component" value="Chromosome"/>
</dbReference>
<dbReference type="GO" id="GO:0016887">
    <property type="term" value="F:ATP hydrolysis activity"/>
    <property type="evidence" value="ECO:0007669"/>
    <property type="project" value="InterPro"/>
</dbReference>
<dbReference type="OrthoDB" id="450403at2"/>
<evidence type="ECO:0000313" key="11">
    <source>
        <dbReference type="Proteomes" id="UP000008206"/>
    </source>
</evidence>
<comment type="subcellular location">
    <subcellularLocation>
        <location evidence="1">Cell inner membrane</location>
        <topology evidence="1">Peripheral membrane protein</topology>
    </subcellularLocation>
</comment>
<evidence type="ECO:0000256" key="5">
    <source>
        <dbReference type="ARBA" id="ARBA00022741"/>
    </source>
</evidence>
<dbReference type="PROSITE" id="PS50893">
    <property type="entry name" value="ABC_TRANSPORTER_2"/>
    <property type="match status" value="1"/>
</dbReference>
<dbReference type="Gene3D" id="3.40.50.300">
    <property type="entry name" value="P-loop containing nucleotide triphosphate hydrolases"/>
    <property type="match status" value="1"/>
</dbReference>
<dbReference type="SMART" id="SM00382">
    <property type="entry name" value="AAA"/>
    <property type="match status" value="1"/>
</dbReference>
<dbReference type="GO" id="GO:0005524">
    <property type="term" value="F:ATP binding"/>
    <property type="evidence" value="ECO:0007669"/>
    <property type="project" value="UniProtKB-KW"/>
</dbReference>
<keyword evidence="5" id="KW-0547">Nucleotide-binding</keyword>
<dbReference type="PROSITE" id="PS00211">
    <property type="entry name" value="ABC_TRANSPORTER_1"/>
    <property type="match status" value="1"/>
</dbReference>
<keyword evidence="3" id="KW-0813">Transport</keyword>
<reference evidence="11" key="1">
    <citation type="journal article" date="2011" name="MBio">
        <title>Novel metabolic attributes of the genus Cyanothece, comprising a group of unicellular nitrogen-fixing Cyanobacteria.</title>
        <authorList>
            <person name="Bandyopadhyay A."/>
            <person name="Elvitigala T."/>
            <person name="Welsh E."/>
            <person name="Stockel J."/>
            <person name="Liberton M."/>
            <person name="Min H."/>
            <person name="Sherman L.A."/>
            <person name="Pakrasi H.B."/>
        </authorList>
    </citation>
    <scope>NUCLEOTIDE SEQUENCE [LARGE SCALE GENOMIC DNA]</scope>
    <source>
        <strain evidence="11">PCC 7822</strain>
    </source>
</reference>
<accession>E0UEY9</accession>
<dbReference type="InterPro" id="IPR003439">
    <property type="entry name" value="ABC_transporter-like_ATP-bd"/>
</dbReference>
<dbReference type="PANTHER" id="PTHR42788">
    <property type="entry name" value="TAURINE IMPORT ATP-BINDING PROTEIN-RELATED"/>
    <property type="match status" value="1"/>
</dbReference>
<evidence type="ECO:0000256" key="8">
    <source>
        <dbReference type="ARBA" id="ARBA00023136"/>
    </source>
</evidence>